<keyword evidence="5 8" id="KW-0812">Transmembrane</keyword>
<evidence type="ECO:0000313" key="9">
    <source>
        <dbReference type="EMBL" id="UQZ82663.1"/>
    </source>
</evidence>
<name>A0ABY4RM60_9BACL</name>
<feature type="transmembrane region" description="Helical" evidence="8">
    <location>
        <begin position="217"/>
        <end position="237"/>
    </location>
</feature>
<evidence type="ECO:0000256" key="5">
    <source>
        <dbReference type="ARBA" id="ARBA00022692"/>
    </source>
</evidence>
<evidence type="ECO:0000256" key="3">
    <source>
        <dbReference type="ARBA" id="ARBA00022448"/>
    </source>
</evidence>
<dbReference type="NCBIfam" id="TIGR00912">
    <property type="entry name" value="2A0309"/>
    <property type="match status" value="1"/>
</dbReference>
<evidence type="ECO:0000256" key="7">
    <source>
        <dbReference type="ARBA" id="ARBA00023136"/>
    </source>
</evidence>
<feature type="transmembrane region" description="Helical" evidence="8">
    <location>
        <begin position="41"/>
        <end position="62"/>
    </location>
</feature>
<feature type="transmembrane region" description="Helical" evidence="8">
    <location>
        <begin position="114"/>
        <end position="135"/>
    </location>
</feature>
<comment type="similarity">
    <text evidence="2">Belongs to the amino acid-polyamine-organocation (APC) superfamily. Spore germination protein (SGP) (TC 2.A.3.9) family.</text>
</comment>
<protein>
    <submittedName>
        <fullName evidence="9">Spore germination protein</fullName>
    </submittedName>
</protein>
<dbReference type="InterPro" id="IPR004761">
    <property type="entry name" value="Spore_GerAB"/>
</dbReference>
<keyword evidence="3" id="KW-0813">Transport</keyword>
<feature type="transmembrane region" description="Helical" evidence="8">
    <location>
        <begin position="187"/>
        <end position="205"/>
    </location>
</feature>
<reference evidence="9" key="1">
    <citation type="submission" date="2018-02" db="EMBL/GenBank/DDBJ databases">
        <authorList>
            <person name="Kim S.-K."/>
            <person name="Jung H.-I."/>
            <person name="Lee S.-W."/>
        </authorList>
    </citation>
    <scope>NUCLEOTIDE SEQUENCE</scope>
    <source>
        <strain evidence="9">SK3146</strain>
    </source>
</reference>
<evidence type="ECO:0000256" key="6">
    <source>
        <dbReference type="ARBA" id="ARBA00022989"/>
    </source>
</evidence>
<keyword evidence="6 8" id="KW-1133">Transmembrane helix</keyword>
<feature type="transmembrane region" description="Helical" evidence="8">
    <location>
        <begin position="142"/>
        <end position="167"/>
    </location>
</feature>
<evidence type="ECO:0000256" key="8">
    <source>
        <dbReference type="SAM" id="Phobius"/>
    </source>
</evidence>
<reference evidence="9" key="2">
    <citation type="journal article" date="2021" name="J Anim Sci Technol">
        <title>Complete genome sequence of Paenibacillus konkukensis sp. nov. SK3146 as a potential probiotic strain.</title>
        <authorList>
            <person name="Jung H.I."/>
            <person name="Park S."/>
            <person name="Niu K.M."/>
            <person name="Lee S.W."/>
            <person name="Kothari D."/>
            <person name="Yi K.J."/>
            <person name="Kim S.K."/>
        </authorList>
    </citation>
    <scope>NUCLEOTIDE SEQUENCE</scope>
    <source>
        <strain evidence="9">SK3146</strain>
    </source>
</reference>
<dbReference type="PANTHER" id="PTHR34975:SF2">
    <property type="entry name" value="SPORE GERMINATION PROTEIN A2"/>
    <property type="match status" value="1"/>
</dbReference>
<dbReference type="PANTHER" id="PTHR34975">
    <property type="entry name" value="SPORE GERMINATION PROTEIN A2"/>
    <property type="match status" value="1"/>
</dbReference>
<feature type="transmembrane region" description="Helical" evidence="8">
    <location>
        <begin position="334"/>
        <end position="359"/>
    </location>
</feature>
<dbReference type="Proteomes" id="UP001057134">
    <property type="component" value="Chromosome"/>
</dbReference>
<keyword evidence="7 8" id="KW-0472">Membrane</keyword>
<evidence type="ECO:0000313" key="10">
    <source>
        <dbReference type="Proteomes" id="UP001057134"/>
    </source>
</evidence>
<comment type="subcellular location">
    <subcellularLocation>
        <location evidence="1">Membrane</location>
        <topology evidence="1">Multi-pass membrane protein</topology>
    </subcellularLocation>
</comment>
<feature type="transmembrane region" description="Helical" evidence="8">
    <location>
        <begin position="303"/>
        <end position="322"/>
    </location>
</feature>
<dbReference type="Pfam" id="PF03845">
    <property type="entry name" value="Spore_permease"/>
    <property type="match status" value="1"/>
</dbReference>
<keyword evidence="10" id="KW-1185">Reference proteome</keyword>
<evidence type="ECO:0000256" key="4">
    <source>
        <dbReference type="ARBA" id="ARBA00022544"/>
    </source>
</evidence>
<accession>A0ABY4RM60</accession>
<feature type="transmembrane region" description="Helical" evidence="8">
    <location>
        <begin position="82"/>
        <end position="102"/>
    </location>
</feature>
<feature type="transmembrane region" description="Helical" evidence="8">
    <location>
        <begin position="272"/>
        <end position="291"/>
    </location>
</feature>
<evidence type="ECO:0000256" key="2">
    <source>
        <dbReference type="ARBA" id="ARBA00007998"/>
    </source>
</evidence>
<dbReference type="EMBL" id="CP027059">
    <property type="protein sequence ID" value="UQZ82663.1"/>
    <property type="molecule type" value="Genomic_DNA"/>
</dbReference>
<organism evidence="9 10">
    <name type="scientific">Paenibacillus konkukensis</name>
    <dbReference type="NCBI Taxonomy" id="2020716"/>
    <lineage>
        <taxon>Bacteria</taxon>
        <taxon>Bacillati</taxon>
        <taxon>Bacillota</taxon>
        <taxon>Bacilli</taxon>
        <taxon>Bacillales</taxon>
        <taxon>Paenibacillaceae</taxon>
        <taxon>Paenibacillus</taxon>
    </lineage>
</organism>
<gene>
    <name evidence="9" type="ORF">SK3146_01822</name>
</gene>
<feature type="transmembrane region" description="Helical" evidence="8">
    <location>
        <begin position="9"/>
        <end position="29"/>
    </location>
</feature>
<dbReference type="RefSeq" id="WP_249864778.1">
    <property type="nucleotide sequence ID" value="NZ_CP027059.1"/>
</dbReference>
<keyword evidence="4" id="KW-0309">Germination</keyword>
<sequence>MDNKFRKIGIFPFFSVIILAVGLMNHVMVMPPLLQDAKRDAWISVLVTIVPYLLWAAMLYYIIRKTNQQPLLPWLQLHCGKLVSGLLRLIFVVYFFLISLLTMKETVMWTHSSYLTRTPIFALSIVLVLLCALAVHLGIKAIAIASGILLPFVVIFGDFVMSTNLPAKNYSLLTPIMEYGPQPALKGAIYVGGGLVELIMILFVQQEMKTKLKLWHLWSLALFLVLLVMGPVTGAIAEFGPHEAALLRFPSFEEWRIVQIGKYIRHVDFLSIYQWISGAFARISFSLYLQVELLSMDSGKRIRYMWLLIISLMTVAIMEVPISDMQYLSFLKDIYLPFALWTMTGLLTVIFLIVLFVNLRKEVK</sequence>
<evidence type="ECO:0000256" key="1">
    <source>
        <dbReference type="ARBA" id="ARBA00004141"/>
    </source>
</evidence>
<proteinExistence type="inferred from homology"/>